<feature type="non-terminal residue" evidence="1">
    <location>
        <position position="66"/>
    </location>
</feature>
<dbReference type="EMBL" id="KI685092">
    <property type="protein sequence ID" value="ETK92938.1"/>
    <property type="molecule type" value="Genomic_DNA"/>
</dbReference>
<name>W2HCI8_PHYNI</name>
<protein>
    <submittedName>
        <fullName evidence="1">Uncharacterized protein</fullName>
    </submittedName>
</protein>
<sequence length="66" mass="7245">MAMLASYDTTNPMLAPMKKPLADLNITNPLASVVHQADRNGKQQPILTGVRRVSREGSIGKKTQQR</sequence>
<dbReference type="AlphaFoldDB" id="W2HCI8"/>
<gene>
    <name evidence="1" type="ORF">L915_03809</name>
</gene>
<accession>W2HCI8</accession>
<organism evidence="1">
    <name type="scientific">Phytophthora nicotianae</name>
    <name type="common">Potato buckeye rot agent</name>
    <name type="synonym">Phytophthora parasitica</name>
    <dbReference type="NCBI Taxonomy" id="4792"/>
    <lineage>
        <taxon>Eukaryota</taxon>
        <taxon>Sar</taxon>
        <taxon>Stramenopiles</taxon>
        <taxon>Oomycota</taxon>
        <taxon>Peronosporomycetes</taxon>
        <taxon>Peronosporales</taxon>
        <taxon>Peronosporaceae</taxon>
        <taxon>Phytophthora</taxon>
    </lineage>
</organism>
<evidence type="ECO:0000313" key="1">
    <source>
        <dbReference type="EMBL" id="ETK92938.1"/>
    </source>
</evidence>
<reference evidence="1" key="1">
    <citation type="submission" date="2013-11" db="EMBL/GenBank/DDBJ databases">
        <title>The Genome Sequence of Phytophthora parasitica CJ02B3.</title>
        <authorList>
            <consortium name="The Broad Institute Genomics Platform"/>
            <person name="Russ C."/>
            <person name="Tyler B."/>
            <person name="Panabieres F."/>
            <person name="Shan W."/>
            <person name="Tripathy S."/>
            <person name="Grunwald N."/>
            <person name="Machado M."/>
            <person name="Johnson C.S."/>
            <person name="Arredondo F."/>
            <person name="Hong C."/>
            <person name="Coffey M."/>
            <person name="Young S.K."/>
            <person name="Zeng Q."/>
            <person name="Gargeya S."/>
            <person name="Fitzgerald M."/>
            <person name="Abouelleil A."/>
            <person name="Alvarado L."/>
            <person name="Chapman S.B."/>
            <person name="Gainer-Dewar J."/>
            <person name="Goldberg J."/>
            <person name="Griggs A."/>
            <person name="Gujja S."/>
            <person name="Hansen M."/>
            <person name="Howarth C."/>
            <person name="Imamovic A."/>
            <person name="Ireland A."/>
            <person name="Larimer J."/>
            <person name="McCowan C."/>
            <person name="Murphy C."/>
            <person name="Pearson M."/>
            <person name="Poon T.W."/>
            <person name="Priest M."/>
            <person name="Roberts A."/>
            <person name="Saif S."/>
            <person name="Shea T."/>
            <person name="Sykes S."/>
            <person name="Wortman J."/>
            <person name="Nusbaum C."/>
            <person name="Birren B."/>
        </authorList>
    </citation>
    <scope>NUCLEOTIDE SEQUENCE [LARGE SCALE GENOMIC DNA]</scope>
    <source>
        <strain evidence="1">CJ02B3</strain>
    </source>
</reference>
<proteinExistence type="predicted"/>
<dbReference type="Proteomes" id="UP000053236">
    <property type="component" value="Unassembled WGS sequence"/>
</dbReference>
<dbReference type="VEuPathDB" id="FungiDB:PPTG_02126"/>